<comment type="similarity">
    <text evidence="1 2">Belongs to the endosulfine family.</text>
</comment>
<feature type="compositionally biased region" description="Polar residues" evidence="3">
    <location>
        <begin position="84"/>
        <end position="100"/>
    </location>
</feature>
<dbReference type="Proteomes" id="UP000036947">
    <property type="component" value="Unassembled WGS sequence"/>
</dbReference>
<evidence type="ECO:0000313" key="5">
    <source>
        <dbReference type="Proteomes" id="UP000036947"/>
    </source>
</evidence>
<name>A0A0L0MZH9_TOLOC</name>
<evidence type="ECO:0000256" key="1">
    <source>
        <dbReference type="ARBA" id="ARBA00010520"/>
    </source>
</evidence>
<evidence type="ECO:0000313" key="4">
    <source>
        <dbReference type="EMBL" id="KND87232.1"/>
    </source>
</evidence>
<evidence type="ECO:0000256" key="2">
    <source>
        <dbReference type="RuleBase" id="RU363120"/>
    </source>
</evidence>
<dbReference type="AlphaFoldDB" id="A0A0L0MZH9"/>
<feature type="compositionally biased region" description="Low complexity" evidence="3">
    <location>
        <begin position="73"/>
        <end position="83"/>
    </location>
</feature>
<dbReference type="InterPro" id="IPR006760">
    <property type="entry name" value="Endosulphine"/>
</dbReference>
<comment type="function">
    <text evidence="2">Plays an essential role in initiation of the G0 program by preventing the degradation of specific nutrient-regulated mRNAs via the 5'-3' mRNA decay pathway.</text>
</comment>
<feature type="compositionally biased region" description="Basic and acidic residues" evidence="3">
    <location>
        <begin position="124"/>
        <end position="133"/>
    </location>
</feature>
<keyword evidence="5" id="KW-1185">Reference proteome</keyword>
<dbReference type="STRING" id="1163406.A0A0L0MZH9"/>
<feature type="region of interest" description="Disordered" evidence="3">
    <location>
        <begin position="58"/>
        <end position="133"/>
    </location>
</feature>
<gene>
    <name evidence="4" type="ORF">TOPH_08125</name>
</gene>
<dbReference type="EMBL" id="LFRF01000040">
    <property type="protein sequence ID" value="KND87232.1"/>
    <property type="molecule type" value="Genomic_DNA"/>
</dbReference>
<proteinExistence type="inferred from homology"/>
<sequence length="133" mass="14359">MSSSRNAKPHNEQEKRLLRLYGSLPSRGSLLHHQLEGRKYFDSGDFALSQAHTSSDIGAVTTGCEHPLREQISHPSSAAPSSSNVDNDGNRQMQVEQQSGEVKPGSHLDEEMTPPTPGEPGVAKQEDKVNSGA</sequence>
<protein>
    <recommendedName>
        <fullName evidence="2">mRNA stability protein</fullName>
    </recommendedName>
</protein>
<evidence type="ECO:0000256" key="3">
    <source>
        <dbReference type="SAM" id="MobiDB-lite"/>
    </source>
</evidence>
<feature type="region of interest" description="Disordered" evidence="3">
    <location>
        <begin position="1"/>
        <end position="20"/>
    </location>
</feature>
<reference evidence="4 5" key="1">
    <citation type="journal article" date="2015" name="BMC Genomics">
        <title>The genome of the truffle-parasite Tolypocladium ophioglossoides and the evolution of antifungal peptaibiotics.</title>
        <authorList>
            <person name="Quandt C.A."/>
            <person name="Bushley K.E."/>
            <person name="Spatafora J.W."/>
        </authorList>
    </citation>
    <scope>NUCLEOTIDE SEQUENCE [LARGE SCALE GENOMIC DNA]</scope>
    <source>
        <strain evidence="4 5">CBS 100239</strain>
    </source>
</reference>
<dbReference type="OrthoDB" id="5949865at2759"/>
<organism evidence="4 5">
    <name type="scientific">Tolypocladium ophioglossoides (strain CBS 100239)</name>
    <name type="common">Snaketongue truffleclub</name>
    <name type="synonym">Elaphocordyceps ophioglossoides</name>
    <dbReference type="NCBI Taxonomy" id="1163406"/>
    <lineage>
        <taxon>Eukaryota</taxon>
        <taxon>Fungi</taxon>
        <taxon>Dikarya</taxon>
        <taxon>Ascomycota</taxon>
        <taxon>Pezizomycotina</taxon>
        <taxon>Sordariomycetes</taxon>
        <taxon>Hypocreomycetidae</taxon>
        <taxon>Hypocreales</taxon>
        <taxon>Ophiocordycipitaceae</taxon>
        <taxon>Tolypocladium</taxon>
    </lineage>
</organism>
<dbReference type="Pfam" id="PF04667">
    <property type="entry name" value="Endosulfine"/>
    <property type="match status" value="1"/>
</dbReference>
<accession>A0A0L0MZH9</accession>
<comment type="caution">
    <text evidence="4">The sequence shown here is derived from an EMBL/GenBank/DDBJ whole genome shotgun (WGS) entry which is preliminary data.</text>
</comment>